<gene>
    <name evidence="1" type="ORF">NCTC7406_04579</name>
</gene>
<name>A0A447P1A5_SALET</name>
<reference evidence="1 2" key="1">
    <citation type="submission" date="2018-12" db="EMBL/GenBank/DDBJ databases">
        <authorList>
            <consortium name="Pathogen Informatics"/>
        </authorList>
    </citation>
    <scope>NUCLEOTIDE SEQUENCE [LARGE SCALE GENOMIC DNA]</scope>
    <source>
        <strain evidence="1 2">NCTC7406</strain>
    </source>
</reference>
<protein>
    <submittedName>
        <fullName evidence="1">Uncharacterized protein</fullName>
    </submittedName>
</protein>
<evidence type="ECO:0000313" key="2">
    <source>
        <dbReference type="Proteomes" id="UP000276345"/>
    </source>
</evidence>
<dbReference type="AlphaFoldDB" id="A0A447P1A5"/>
<sequence length="66" mass="7529">MNAVIIQWAENKRIEHFLHEIELGATKFDGQKNTNYGAFTISSSFFIGGLGSRVLVEMENYVGWVY</sequence>
<evidence type="ECO:0000313" key="1">
    <source>
        <dbReference type="EMBL" id="VEA09341.1"/>
    </source>
</evidence>
<proteinExistence type="predicted"/>
<dbReference type="EMBL" id="LR134142">
    <property type="protein sequence ID" value="VEA09341.1"/>
    <property type="molecule type" value="Genomic_DNA"/>
</dbReference>
<organism evidence="1 2">
    <name type="scientific">Salmonella enterica subsp. enterica serovar Sanjuan</name>
    <dbReference type="NCBI Taxonomy" id="1160765"/>
    <lineage>
        <taxon>Bacteria</taxon>
        <taxon>Pseudomonadati</taxon>
        <taxon>Pseudomonadota</taxon>
        <taxon>Gammaproteobacteria</taxon>
        <taxon>Enterobacterales</taxon>
        <taxon>Enterobacteriaceae</taxon>
        <taxon>Salmonella</taxon>
    </lineage>
</organism>
<accession>A0A447P1A5</accession>
<dbReference type="Proteomes" id="UP000276345">
    <property type="component" value="Chromosome"/>
</dbReference>